<accession>V9V695</accession>
<protein>
    <submittedName>
        <fullName evidence="1">Uncharacterized protein</fullName>
    </submittedName>
</protein>
<dbReference type="RefSeq" id="WP_024086939.1">
    <property type="nucleotide sequence ID" value="NC_023076.1"/>
</dbReference>
<evidence type="ECO:0000313" key="1">
    <source>
        <dbReference type="EMBL" id="AHC91069.1"/>
    </source>
</evidence>
<proteinExistence type="predicted"/>
<sequence>MPEKIELDLDAIEAAAKAATPQDFVSAQVGGAEEGWMECPGCGGEGSVELTADYLNYDGVALGVQFYGIGEPHIHAEAHYRAARPAVVLTMVEEIRSLRQQLEEQKGTSRTITLSGCEFTEDDLLRTAVRMVRGTTRMKQPRWVLMKDAFCCGSGVAHALCRRFGFDPDEDLRK</sequence>
<organism evidence="1 2">
    <name type="scientific">Pseudomonas monteilii SB3101</name>
    <dbReference type="NCBI Taxonomy" id="1435058"/>
    <lineage>
        <taxon>Bacteria</taxon>
        <taxon>Pseudomonadati</taxon>
        <taxon>Pseudomonadota</taxon>
        <taxon>Gammaproteobacteria</taxon>
        <taxon>Pseudomonadales</taxon>
        <taxon>Pseudomonadaceae</taxon>
        <taxon>Pseudomonas</taxon>
    </lineage>
</organism>
<evidence type="ECO:0000313" key="2">
    <source>
        <dbReference type="Proteomes" id="UP000018660"/>
    </source>
</evidence>
<name>V9V695_9PSED</name>
<dbReference type="KEGG" id="pmot:X970_10750"/>
<dbReference type="PATRIC" id="fig|1435058.3.peg.2100"/>
<dbReference type="HOGENOM" id="CLU_1538758_0_0_6"/>
<dbReference type="EMBL" id="CP006979">
    <property type="protein sequence ID" value="AHC91069.1"/>
    <property type="molecule type" value="Genomic_DNA"/>
</dbReference>
<reference evidence="1 2" key="1">
    <citation type="submission" date="2013-12" db="EMBL/GenBank/DDBJ databases">
        <title>Complete Genomes of Pseudomonas monteilii SB3078 and SB3101, two Benzene, Toluene and Ethylbenzene Degrading Bacteria used for Bioaugmentation.</title>
        <authorList>
            <person name="Dueholm M.S."/>
            <person name="Albertsen M."/>
            <person name="D'Imperio S."/>
            <person name="Tale V.P."/>
            <person name="Lewis D."/>
            <person name="Nilsen P.H."/>
            <person name="Nielsen J.L."/>
        </authorList>
    </citation>
    <scope>NUCLEOTIDE SEQUENCE [LARGE SCALE GENOMIC DNA]</scope>
    <source>
        <strain evidence="1 2">SB3101</strain>
    </source>
</reference>
<dbReference type="Proteomes" id="UP000018660">
    <property type="component" value="Chromosome"/>
</dbReference>
<gene>
    <name evidence="1" type="ORF">X970_10750</name>
</gene>
<dbReference type="AlphaFoldDB" id="V9V695"/>